<organism evidence="3 4">
    <name type="scientific">Methylorubrum suomiense</name>
    <dbReference type="NCBI Taxonomy" id="144191"/>
    <lineage>
        <taxon>Bacteria</taxon>
        <taxon>Pseudomonadati</taxon>
        <taxon>Pseudomonadota</taxon>
        <taxon>Alphaproteobacteria</taxon>
        <taxon>Hyphomicrobiales</taxon>
        <taxon>Methylobacteriaceae</taxon>
        <taxon>Methylorubrum</taxon>
    </lineage>
</organism>
<protein>
    <submittedName>
        <fullName evidence="3">Uncharacterized protein</fullName>
    </submittedName>
</protein>
<reference evidence="3" key="1">
    <citation type="journal article" date="2021" name="Front. Microbiol.">
        <title>Comprehensive Comparative Genomics and Phenotyping of Methylobacterium Species.</title>
        <authorList>
            <person name="Alessa O."/>
            <person name="Ogura Y."/>
            <person name="Fujitani Y."/>
            <person name="Takami H."/>
            <person name="Hayashi T."/>
            <person name="Sahin N."/>
            <person name="Tani A."/>
        </authorList>
    </citation>
    <scope>NUCLEOTIDE SEQUENCE</scope>
    <source>
        <strain evidence="3">DSM 14458</strain>
    </source>
</reference>
<evidence type="ECO:0000313" key="3">
    <source>
        <dbReference type="EMBL" id="GJE74379.1"/>
    </source>
</evidence>
<feature type="transmembrane region" description="Helical" evidence="2">
    <location>
        <begin position="46"/>
        <end position="67"/>
    </location>
</feature>
<dbReference type="RefSeq" id="WP_238307657.1">
    <property type="nucleotide sequence ID" value="NZ_BPRE01000002.1"/>
</dbReference>
<feature type="region of interest" description="Disordered" evidence="1">
    <location>
        <begin position="1"/>
        <end position="22"/>
    </location>
</feature>
<keyword evidence="2" id="KW-1133">Transmembrane helix</keyword>
<name>A0ABQ4USN8_9HYPH</name>
<keyword evidence="2" id="KW-0472">Membrane</keyword>
<reference evidence="3" key="2">
    <citation type="submission" date="2021-08" db="EMBL/GenBank/DDBJ databases">
        <authorList>
            <person name="Tani A."/>
            <person name="Ola A."/>
            <person name="Ogura Y."/>
            <person name="Katsura K."/>
            <person name="Hayashi T."/>
        </authorList>
    </citation>
    <scope>NUCLEOTIDE SEQUENCE</scope>
    <source>
        <strain evidence="3">DSM 14458</strain>
    </source>
</reference>
<proteinExistence type="predicted"/>
<comment type="caution">
    <text evidence="3">The sequence shown here is derived from an EMBL/GenBank/DDBJ whole genome shotgun (WGS) entry which is preliminary data.</text>
</comment>
<feature type="compositionally biased region" description="Low complexity" evidence="1">
    <location>
        <begin position="10"/>
        <end position="20"/>
    </location>
</feature>
<evidence type="ECO:0000313" key="4">
    <source>
        <dbReference type="Proteomes" id="UP001055093"/>
    </source>
</evidence>
<keyword evidence="2" id="KW-0812">Transmembrane</keyword>
<dbReference type="EMBL" id="BPRE01000002">
    <property type="protein sequence ID" value="GJE74379.1"/>
    <property type="molecule type" value="Genomic_DNA"/>
</dbReference>
<keyword evidence="4" id="KW-1185">Reference proteome</keyword>
<dbReference type="Proteomes" id="UP001055093">
    <property type="component" value="Unassembled WGS sequence"/>
</dbReference>
<sequence length="193" mass="20028">MTTDPRRPVPRSMARPVARPVAPPTERALASVIMARRAREAALERVLLGGLVLFALTASGFAGYGIATGSHAYDVRAVLPEIAAPFAWKKTLAEGRVASADLDPSTTGSLPDPAVPPRIGGPAPMERPAPPAASGYLLRRVADGIATLESRDGSRQVGIGSNLPGAGRVLSIRRTAAGWVVITTETIIGPQAL</sequence>
<evidence type="ECO:0000256" key="2">
    <source>
        <dbReference type="SAM" id="Phobius"/>
    </source>
</evidence>
<gene>
    <name evidence="3" type="ORF">BGCPKDLD_0948</name>
</gene>
<accession>A0ABQ4USN8</accession>
<evidence type="ECO:0000256" key="1">
    <source>
        <dbReference type="SAM" id="MobiDB-lite"/>
    </source>
</evidence>